<dbReference type="SUPFAM" id="SSF51161">
    <property type="entry name" value="Trimeric LpxA-like enzymes"/>
    <property type="match status" value="1"/>
</dbReference>
<dbReference type="PANTHER" id="PTHR13061">
    <property type="entry name" value="DYNACTIN SUBUNIT P25"/>
    <property type="match status" value="1"/>
</dbReference>
<dbReference type="PANTHER" id="PTHR13061:SF29">
    <property type="entry name" value="GAMMA CARBONIC ANHYDRASE-LIKE 1, MITOCHONDRIAL-RELATED"/>
    <property type="match status" value="1"/>
</dbReference>
<gene>
    <name evidence="1" type="primary">paaY</name>
    <name evidence="1" type="ORF">GPA22_14945</name>
</gene>
<comment type="caution">
    <text evidence="1">The sequence shown here is derived from an EMBL/GenBank/DDBJ whole genome shotgun (WGS) entry which is preliminary data.</text>
</comment>
<dbReference type="InterPro" id="IPR011004">
    <property type="entry name" value="Trimer_LpxA-like_sf"/>
</dbReference>
<dbReference type="Pfam" id="PF00132">
    <property type="entry name" value="Hexapep"/>
    <property type="match status" value="1"/>
</dbReference>
<name>A0ABX1Q0Z8_9RHOO</name>
<dbReference type="InterPro" id="IPR050484">
    <property type="entry name" value="Transf_Hexapept/Carb_Anhydrase"/>
</dbReference>
<evidence type="ECO:0000313" key="1">
    <source>
        <dbReference type="EMBL" id="NMG45023.1"/>
    </source>
</evidence>
<dbReference type="CDD" id="cd04745">
    <property type="entry name" value="LbH_paaY_like"/>
    <property type="match status" value="1"/>
</dbReference>
<sequence length="201" mass="21590">MPCYEIDGLRPVVHPSAYVHPDAVLVGNVHVGPRCYVAPLASLRGDFGPIILREGANVQDCCVMHGFPGIDTVVEENGHIGHGAILHCCHVGRNALVGMNAVVMDRAVIGESAMVAACSFVKAGMEVPPQVLVAGVPAKVVRALTAQEMEWKVDGTRCYHDLTVRSLATLKPCEPLTEAEPDRPTVDLPDVVPLFELKRRS</sequence>
<dbReference type="EMBL" id="WTVN01000023">
    <property type="protein sequence ID" value="NMG45023.1"/>
    <property type="molecule type" value="Genomic_DNA"/>
</dbReference>
<dbReference type="Gene3D" id="2.160.10.10">
    <property type="entry name" value="Hexapeptide repeat proteins"/>
    <property type="match status" value="1"/>
</dbReference>
<organism evidence="1 2">
    <name type="scientific">Aromatoleum toluvorans</name>
    <dbReference type="NCBI Taxonomy" id="92002"/>
    <lineage>
        <taxon>Bacteria</taxon>
        <taxon>Pseudomonadati</taxon>
        <taxon>Pseudomonadota</taxon>
        <taxon>Betaproteobacteria</taxon>
        <taxon>Rhodocyclales</taxon>
        <taxon>Rhodocyclaceae</taxon>
        <taxon>Aromatoleum</taxon>
    </lineage>
</organism>
<evidence type="ECO:0000313" key="2">
    <source>
        <dbReference type="Proteomes" id="UP000623795"/>
    </source>
</evidence>
<reference evidence="1 2" key="1">
    <citation type="submission" date="2019-12" db="EMBL/GenBank/DDBJ databases">
        <title>Comparative genomics gives insights into the taxonomy of the Azoarcus-Aromatoleum group and reveals separate origins of nif in the plant-associated Azoarcus and non-plant-associated Aromatoleum sub-groups.</title>
        <authorList>
            <person name="Lafos M."/>
            <person name="Maluk M."/>
            <person name="Batista M."/>
            <person name="Junghare M."/>
            <person name="Carmona M."/>
            <person name="Faoro H."/>
            <person name="Cruz L.M."/>
            <person name="Battistoni F."/>
            <person name="De Souza E."/>
            <person name="Pedrosa F."/>
            <person name="Chen W.-M."/>
            <person name="Poole P.S."/>
            <person name="Dixon R.A."/>
            <person name="James E.K."/>
        </authorList>
    </citation>
    <scope>NUCLEOTIDE SEQUENCE [LARGE SCALE GENOMIC DNA]</scope>
    <source>
        <strain evidence="1 2">Td21</strain>
    </source>
</reference>
<dbReference type="InterPro" id="IPR011974">
    <property type="entry name" value="PaaY"/>
</dbReference>
<keyword evidence="2" id="KW-1185">Reference proteome</keyword>
<proteinExistence type="predicted"/>
<dbReference type="Proteomes" id="UP000623795">
    <property type="component" value="Unassembled WGS sequence"/>
</dbReference>
<dbReference type="InterPro" id="IPR001451">
    <property type="entry name" value="Hexapep"/>
</dbReference>
<protein>
    <submittedName>
        <fullName evidence="1">Phenylacetic acid degradation protein PaaY</fullName>
    </submittedName>
</protein>
<dbReference type="NCBIfam" id="TIGR02287">
    <property type="entry name" value="PaaY"/>
    <property type="match status" value="1"/>
</dbReference>
<accession>A0ABX1Q0Z8</accession>
<dbReference type="RefSeq" id="WP_169256870.1">
    <property type="nucleotide sequence ID" value="NZ_WTVN01000023.1"/>
</dbReference>